<evidence type="ECO:0000313" key="5">
    <source>
        <dbReference type="Proteomes" id="UP000800036"/>
    </source>
</evidence>
<accession>A0A6A5VJT0</accession>
<evidence type="ECO:0000256" key="1">
    <source>
        <dbReference type="ARBA" id="ARBA00022737"/>
    </source>
</evidence>
<keyword evidence="2 3" id="KW-0040">ANK repeat</keyword>
<organism evidence="4 5">
    <name type="scientific">Bimuria novae-zelandiae CBS 107.79</name>
    <dbReference type="NCBI Taxonomy" id="1447943"/>
    <lineage>
        <taxon>Eukaryota</taxon>
        <taxon>Fungi</taxon>
        <taxon>Dikarya</taxon>
        <taxon>Ascomycota</taxon>
        <taxon>Pezizomycotina</taxon>
        <taxon>Dothideomycetes</taxon>
        <taxon>Pleosporomycetidae</taxon>
        <taxon>Pleosporales</taxon>
        <taxon>Massarineae</taxon>
        <taxon>Didymosphaeriaceae</taxon>
        <taxon>Bimuria</taxon>
    </lineage>
</organism>
<reference evidence="4" key="1">
    <citation type="journal article" date="2020" name="Stud. Mycol.">
        <title>101 Dothideomycetes genomes: a test case for predicting lifestyles and emergence of pathogens.</title>
        <authorList>
            <person name="Haridas S."/>
            <person name="Albert R."/>
            <person name="Binder M."/>
            <person name="Bloem J."/>
            <person name="Labutti K."/>
            <person name="Salamov A."/>
            <person name="Andreopoulos B."/>
            <person name="Baker S."/>
            <person name="Barry K."/>
            <person name="Bills G."/>
            <person name="Bluhm B."/>
            <person name="Cannon C."/>
            <person name="Castanera R."/>
            <person name="Culley D."/>
            <person name="Daum C."/>
            <person name="Ezra D."/>
            <person name="Gonzalez J."/>
            <person name="Henrissat B."/>
            <person name="Kuo A."/>
            <person name="Liang C."/>
            <person name="Lipzen A."/>
            <person name="Lutzoni F."/>
            <person name="Magnuson J."/>
            <person name="Mondo S."/>
            <person name="Nolan M."/>
            <person name="Ohm R."/>
            <person name="Pangilinan J."/>
            <person name="Park H.-J."/>
            <person name="Ramirez L."/>
            <person name="Alfaro M."/>
            <person name="Sun H."/>
            <person name="Tritt A."/>
            <person name="Yoshinaga Y."/>
            <person name="Zwiers L.-H."/>
            <person name="Turgeon B."/>
            <person name="Goodwin S."/>
            <person name="Spatafora J."/>
            <person name="Crous P."/>
            <person name="Grigoriev I."/>
        </authorList>
    </citation>
    <scope>NUCLEOTIDE SEQUENCE</scope>
    <source>
        <strain evidence="4">CBS 107.79</strain>
    </source>
</reference>
<dbReference type="PROSITE" id="PS50297">
    <property type="entry name" value="ANK_REP_REGION"/>
    <property type="match status" value="1"/>
</dbReference>
<keyword evidence="1" id="KW-0677">Repeat</keyword>
<dbReference type="PANTHER" id="PTHR24180:SF45">
    <property type="entry name" value="POLY [ADP-RIBOSE] POLYMERASE TANKYRASE"/>
    <property type="match status" value="1"/>
</dbReference>
<dbReference type="InterPro" id="IPR036770">
    <property type="entry name" value="Ankyrin_rpt-contain_sf"/>
</dbReference>
<dbReference type="AlphaFoldDB" id="A0A6A5VJT0"/>
<dbReference type="OrthoDB" id="3799462at2759"/>
<dbReference type="Proteomes" id="UP000800036">
    <property type="component" value="Unassembled WGS sequence"/>
</dbReference>
<protein>
    <submittedName>
        <fullName evidence="4">Uncharacterized protein</fullName>
    </submittedName>
</protein>
<dbReference type="PANTHER" id="PTHR24180">
    <property type="entry name" value="CYCLIN-DEPENDENT KINASE INHIBITOR 2C-RELATED"/>
    <property type="match status" value="1"/>
</dbReference>
<evidence type="ECO:0000256" key="2">
    <source>
        <dbReference type="ARBA" id="ARBA00023043"/>
    </source>
</evidence>
<dbReference type="EMBL" id="ML976663">
    <property type="protein sequence ID" value="KAF1977481.1"/>
    <property type="molecule type" value="Genomic_DNA"/>
</dbReference>
<dbReference type="Gene3D" id="1.25.40.20">
    <property type="entry name" value="Ankyrin repeat-containing domain"/>
    <property type="match status" value="1"/>
</dbReference>
<dbReference type="InterPro" id="IPR002110">
    <property type="entry name" value="Ankyrin_rpt"/>
</dbReference>
<keyword evidence="5" id="KW-1185">Reference proteome</keyword>
<dbReference type="SUPFAM" id="SSF48403">
    <property type="entry name" value="Ankyrin repeat"/>
    <property type="match status" value="1"/>
</dbReference>
<name>A0A6A5VJT0_9PLEO</name>
<gene>
    <name evidence="4" type="ORF">BU23DRAFT_297642</name>
</gene>
<sequence length="195" mass="21685">MRFLDWAIREHCDEVYILQEVRWMVSEGANPNARSRTGSTILHFGAEAALPDLVAFALSEGAQVDLRDNHGFTALDYAAGAFNRSRVLHQPPELTGRSLKSAAKLLDKARLPFRKAAWPSRMKGPQPSRWQIASGSHTTARRLLQHGASPMSVADPDLQATIHEIQTKPFSEFMHNPTSSCENNPVLNGIHSFME</sequence>
<evidence type="ECO:0000313" key="4">
    <source>
        <dbReference type="EMBL" id="KAF1977481.1"/>
    </source>
</evidence>
<feature type="repeat" description="ANK" evidence="3">
    <location>
        <begin position="37"/>
        <end position="69"/>
    </location>
</feature>
<proteinExistence type="predicted"/>
<dbReference type="InterPro" id="IPR051637">
    <property type="entry name" value="Ank_repeat_dom-contain_49"/>
</dbReference>
<dbReference type="PROSITE" id="PS50088">
    <property type="entry name" value="ANK_REPEAT"/>
    <property type="match status" value="1"/>
</dbReference>
<evidence type="ECO:0000256" key="3">
    <source>
        <dbReference type="PROSITE-ProRule" id="PRU00023"/>
    </source>
</evidence>